<proteinExistence type="predicted"/>
<keyword evidence="3" id="KW-1185">Reference proteome</keyword>
<keyword evidence="1" id="KW-1133">Transmembrane helix</keyword>
<dbReference type="RefSeq" id="WP_143328428.1">
    <property type="nucleotide sequence ID" value="NZ_FCOL02000065.1"/>
</dbReference>
<keyword evidence="1" id="KW-0472">Membrane</keyword>
<dbReference type="Proteomes" id="UP000054925">
    <property type="component" value="Unassembled WGS sequence"/>
</dbReference>
<feature type="transmembrane region" description="Helical" evidence="1">
    <location>
        <begin position="47"/>
        <end position="68"/>
    </location>
</feature>
<feature type="transmembrane region" description="Helical" evidence="1">
    <location>
        <begin position="6"/>
        <end position="27"/>
    </location>
</feature>
<protein>
    <submittedName>
        <fullName evidence="2">Uncharacterized protein</fullName>
    </submittedName>
</protein>
<organism evidence="2 3">
    <name type="scientific">Caballeronia terrestris</name>
    <dbReference type="NCBI Taxonomy" id="1226301"/>
    <lineage>
        <taxon>Bacteria</taxon>
        <taxon>Pseudomonadati</taxon>
        <taxon>Pseudomonadota</taxon>
        <taxon>Betaproteobacteria</taxon>
        <taxon>Burkholderiales</taxon>
        <taxon>Burkholderiaceae</taxon>
        <taxon>Caballeronia</taxon>
    </lineage>
</organism>
<dbReference type="AlphaFoldDB" id="A0A158KLX7"/>
<evidence type="ECO:0000256" key="1">
    <source>
        <dbReference type="SAM" id="Phobius"/>
    </source>
</evidence>
<evidence type="ECO:0000313" key="3">
    <source>
        <dbReference type="Proteomes" id="UP000054925"/>
    </source>
</evidence>
<comment type="caution">
    <text evidence="2">The sequence shown here is derived from an EMBL/GenBank/DDBJ whole genome shotgun (WGS) entry which is preliminary data.</text>
</comment>
<keyword evidence="1" id="KW-0812">Transmembrane</keyword>
<evidence type="ECO:0000313" key="2">
    <source>
        <dbReference type="EMBL" id="SAL81733.1"/>
    </source>
</evidence>
<reference evidence="2" key="1">
    <citation type="submission" date="2016-01" db="EMBL/GenBank/DDBJ databases">
        <authorList>
            <person name="Peeters C."/>
        </authorList>
    </citation>
    <scope>NUCLEOTIDE SEQUENCE [LARGE SCALE GENOMIC DNA]</scope>
    <source>
        <strain evidence="2">LMG 22937</strain>
    </source>
</reference>
<gene>
    <name evidence="2" type="ORF">AWB67_05924</name>
</gene>
<dbReference type="EMBL" id="FCOL02000065">
    <property type="protein sequence ID" value="SAL81733.1"/>
    <property type="molecule type" value="Genomic_DNA"/>
</dbReference>
<accession>A0A158KLX7</accession>
<name>A0A158KLX7_9BURK</name>
<sequence length="112" mass="11343">MDAELVRGVGATAGIAGVALGTLVQILRPMLQKRVLGTMSKANAYKLLRTIVVGCLIIAVAGIAAWLISPLSSGGNDNIKDAPKINQSTRGECSPALSGVAGNVTINGNCGK</sequence>